<evidence type="ECO:0000313" key="10">
    <source>
        <dbReference type="Proteomes" id="UP000677228"/>
    </source>
</evidence>
<proteinExistence type="predicted"/>
<dbReference type="InterPro" id="IPR018473">
    <property type="entry name" value="Hermes_transposase_DNA-db"/>
</dbReference>
<dbReference type="Pfam" id="PF10683">
    <property type="entry name" value="DBD_Tnp_Hermes"/>
    <property type="match status" value="1"/>
</dbReference>
<dbReference type="GO" id="GO:0008270">
    <property type="term" value="F:zinc ion binding"/>
    <property type="evidence" value="ECO:0007669"/>
    <property type="project" value="UniProtKB-KW"/>
</dbReference>
<dbReference type="SUPFAM" id="SSF140996">
    <property type="entry name" value="Hermes dimerisation domain"/>
    <property type="match status" value="1"/>
</dbReference>
<sequence>EDTKSFLGKQKQNIHLEVNDESESSDDESLKDGRDDDEEEDQNCYNVEARIHITEAEQRARALTFTLWNSAFESTTLENHLKLLFLNEYRRQPDIKAIQITRTLLQSKETMASSSAHNQESVSASCSSNEHGIRLVKQSLKEKPFKFKVGDNPFETKASIWNTFGFPAEADENGEFKIIKQMASCKKCYHTYPFKDSSTSGLNRHKCPLSDGQTRSLQKKKEENVTKLLAEWCALNLRPISVVQDSGFLSLAQEFVNIGNNCGPVPVDVKYLIPCRKTLSREIVNTADEKRRLVQDELKRAAMDRCLCIIPDMWTDNHKRISYLGATAQWIDDHFYLRSLELFNEKYDQPNKKAANIIKALLTGLSKYGLDDYLSGITFVSD</sequence>
<name>A0A8S2FSX0_9BILA</name>
<gene>
    <name evidence="8" type="ORF">OVA965_LOCUS39431</name>
    <name evidence="9" type="ORF">TMI583_LOCUS40735</name>
</gene>
<evidence type="ECO:0000259" key="7">
    <source>
        <dbReference type="Pfam" id="PF10683"/>
    </source>
</evidence>
<evidence type="ECO:0000256" key="3">
    <source>
        <dbReference type="ARBA" id="ARBA00022771"/>
    </source>
</evidence>
<feature type="region of interest" description="Disordered" evidence="6">
    <location>
        <begin position="1"/>
        <end position="42"/>
    </location>
</feature>
<keyword evidence="4" id="KW-0862">Zinc</keyword>
<dbReference type="EMBL" id="CAJNOK010040815">
    <property type="protein sequence ID" value="CAF1553611.1"/>
    <property type="molecule type" value="Genomic_DNA"/>
</dbReference>
<dbReference type="PANTHER" id="PTHR46481">
    <property type="entry name" value="ZINC FINGER BED DOMAIN-CONTAINING PROTEIN 4"/>
    <property type="match status" value="1"/>
</dbReference>
<reference evidence="8" key="1">
    <citation type="submission" date="2021-02" db="EMBL/GenBank/DDBJ databases">
        <authorList>
            <person name="Nowell W R."/>
        </authorList>
    </citation>
    <scope>NUCLEOTIDE SEQUENCE</scope>
</reference>
<dbReference type="Proteomes" id="UP000682733">
    <property type="component" value="Unassembled WGS sequence"/>
</dbReference>
<evidence type="ECO:0000313" key="9">
    <source>
        <dbReference type="EMBL" id="CAF4344189.1"/>
    </source>
</evidence>
<evidence type="ECO:0000256" key="4">
    <source>
        <dbReference type="ARBA" id="ARBA00022833"/>
    </source>
</evidence>
<dbReference type="PANTHER" id="PTHR46481:SF10">
    <property type="entry name" value="ZINC FINGER BED DOMAIN-CONTAINING PROTEIN 39"/>
    <property type="match status" value="1"/>
</dbReference>
<dbReference type="Gene3D" id="1.10.10.1070">
    <property type="entry name" value="Zinc finger, BED domain-containing"/>
    <property type="match status" value="1"/>
</dbReference>
<evidence type="ECO:0000256" key="5">
    <source>
        <dbReference type="ARBA" id="ARBA00023242"/>
    </source>
</evidence>
<dbReference type="GO" id="GO:0005634">
    <property type="term" value="C:nucleus"/>
    <property type="evidence" value="ECO:0007669"/>
    <property type="project" value="UniProtKB-SubCell"/>
</dbReference>
<dbReference type="Proteomes" id="UP000677228">
    <property type="component" value="Unassembled WGS sequence"/>
</dbReference>
<dbReference type="InterPro" id="IPR052035">
    <property type="entry name" value="ZnF_BED_domain_contain"/>
</dbReference>
<keyword evidence="3" id="KW-0863">Zinc-finger</keyword>
<evidence type="ECO:0000313" key="8">
    <source>
        <dbReference type="EMBL" id="CAF1553611.1"/>
    </source>
</evidence>
<dbReference type="AlphaFoldDB" id="A0A8S2FSX0"/>
<feature type="non-terminal residue" evidence="8">
    <location>
        <position position="382"/>
    </location>
</feature>
<dbReference type="EMBL" id="CAJOBA010063319">
    <property type="protein sequence ID" value="CAF4344189.1"/>
    <property type="molecule type" value="Genomic_DNA"/>
</dbReference>
<feature type="domain" description="Hermes trasposase DNA-binding" evidence="7">
    <location>
        <begin position="219"/>
        <end position="276"/>
    </location>
</feature>
<evidence type="ECO:0000256" key="2">
    <source>
        <dbReference type="ARBA" id="ARBA00022723"/>
    </source>
</evidence>
<feature type="non-terminal residue" evidence="8">
    <location>
        <position position="1"/>
    </location>
</feature>
<protein>
    <recommendedName>
        <fullName evidence="7">Hermes trasposase DNA-binding domain-containing protein</fullName>
    </recommendedName>
</protein>
<comment type="caution">
    <text evidence="8">The sequence shown here is derived from an EMBL/GenBank/DDBJ whole genome shotgun (WGS) entry which is preliminary data.</text>
</comment>
<keyword evidence="2" id="KW-0479">Metal-binding</keyword>
<comment type="subcellular location">
    <subcellularLocation>
        <location evidence="1">Nucleus</location>
    </subcellularLocation>
</comment>
<evidence type="ECO:0000256" key="1">
    <source>
        <dbReference type="ARBA" id="ARBA00004123"/>
    </source>
</evidence>
<keyword evidence="5" id="KW-0539">Nucleus</keyword>
<accession>A0A8S2FSX0</accession>
<evidence type="ECO:0000256" key="6">
    <source>
        <dbReference type="SAM" id="MobiDB-lite"/>
    </source>
</evidence>
<organism evidence="8 10">
    <name type="scientific">Didymodactylos carnosus</name>
    <dbReference type="NCBI Taxonomy" id="1234261"/>
    <lineage>
        <taxon>Eukaryota</taxon>
        <taxon>Metazoa</taxon>
        <taxon>Spiralia</taxon>
        <taxon>Gnathifera</taxon>
        <taxon>Rotifera</taxon>
        <taxon>Eurotatoria</taxon>
        <taxon>Bdelloidea</taxon>
        <taxon>Philodinida</taxon>
        <taxon>Philodinidae</taxon>
        <taxon>Didymodactylos</taxon>
    </lineage>
</organism>